<evidence type="ECO:0000313" key="2">
    <source>
        <dbReference type="Proteomes" id="UP001201812"/>
    </source>
</evidence>
<dbReference type="Proteomes" id="UP001201812">
    <property type="component" value="Unassembled WGS sequence"/>
</dbReference>
<protein>
    <submittedName>
        <fullName evidence="1">Uncharacterized protein</fullName>
    </submittedName>
</protein>
<evidence type="ECO:0000313" key="1">
    <source>
        <dbReference type="EMBL" id="KAI1694054.1"/>
    </source>
</evidence>
<reference evidence="1" key="1">
    <citation type="submission" date="2022-01" db="EMBL/GenBank/DDBJ databases">
        <title>Genome Sequence Resource for Two Populations of Ditylenchus destructor, the Migratory Endoparasitic Phytonematode.</title>
        <authorList>
            <person name="Zhang H."/>
            <person name="Lin R."/>
            <person name="Xie B."/>
        </authorList>
    </citation>
    <scope>NUCLEOTIDE SEQUENCE</scope>
    <source>
        <strain evidence="1">BazhouSP</strain>
    </source>
</reference>
<comment type="caution">
    <text evidence="1">The sequence shown here is derived from an EMBL/GenBank/DDBJ whole genome shotgun (WGS) entry which is preliminary data.</text>
</comment>
<organism evidence="1 2">
    <name type="scientific">Ditylenchus destructor</name>
    <dbReference type="NCBI Taxonomy" id="166010"/>
    <lineage>
        <taxon>Eukaryota</taxon>
        <taxon>Metazoa</taxon>
        <taxon>Ecdysozoa</taxon>
        <taxon>Nematoda</taxon>
        <taxon>Chromadorea</taxon>
        <taxon>Rhabditida</taxon>
        <taxon>Tylenchina</taxon>
        <taxon>Tylenchomorpha</taxon>
        <taxon>Sphaerularioidea</taxon>
        <taxon>Anguinidae</taxon>
        <taxon>Anguininae</taxon>
        <taxon>Ditylenchus</taxon>
    </lineage>
</organism>
<accession>A0AAD4QTP5</accession>
<sequence length="100" mass="10821">MTQKLVLLDPTIISRVTVITWAQLGMGWPASRAVGNGRRWGMGGACLCKHVYGAGGYRAEGAVTLARNLYKRSSEEGFDCPSLQSTFGVVIGRTLVDERC</sequence>
<dbReference type="EMBL" id="JAKKPZ010000555">
    <property type="protein sequence ID" value="KAI1694054.1"/>
    <property type="molecule type" value="Genomic_DNA"/>
</dbReference>
<gene>
    <name evidence="1" type="ORF">DdX_20317</name>
</gene>
<proteinExistence type="predicted"/>
<name>A0AAD4QTP5_9BILA</name>
<keyword evidence="2" id="KW-1185">Reference proteome</keyword>
<dbReference type="AlphaFoldDB" id="A0AAD4QTP5"/>